<dbReference type="InterPro" id="IPR052157">
    <property type="entry name" value="BCAA_transport_permease"/>
</dbReference>
<dbReference type="BioCyc" id="EBAC796937-HMP:GMGH-854-MONOMER"/>
<dbReference type="InterPro" id="IPR001851">
    <property type="entry name" value="ABC_transp_permease"/>
</dbReference>
<keyword evidence="2" id="KW-0813">Transport</keyword>
<dbReference type="Pfam" id="PF02653">
    <property type="entry name" value="BPD_transp_2"/>
    <property type="match status" value="1"/>
</dbReference>
<keyword evidence="7 10" id="KW-1133">Transmembrane helix</keyword>
<evidence type="ECO:0000256" key="5">
    <source>
        <dbReference type="ARBA" id="ARBA00022692"/>
    </source>
</evidence>
<dbReference type="EMBL" id="AFZE01000057">
    <property type="protein sequence ID" value="EHL10637.1"/>
    <property type="molecule type" value="Genomic_DNA"/>
</dbReference>
<evidence type="ECO:0000256" key="2">
    <source>
        <dbReference type="ARBA" id="ARBA00022448"/>
    </source>
</evidence>
<dbReference type="HOGENOM" id="CLU_039929_3_0_9"/>
<evidence type="ECO:0000256" key="4">
    <source>
        <dbReference type="ARBA" id="ARBA00022519"/>
    </source>
</evidence>
<dbReference type="PANTHER" id="PTHR11795">
    <property type="entry name" value="BRANCHED-CHAIN AMINO ACID TRANSPORT SYSTEM PERMEASE PROTEIN LIVH"/>
    <property type="match status" value="1"/>
</dbReference>
<feature type="transmembrane region" description="Helical" evidence="10">
    <location>
        <begin position="93"/>
        <end position="117"/>
    </location>
</feature>
<evidence type="ECO:0000256" key="3">
    <source>
        <dbReference type="ARBA" id="ARBA00022475"/>
    </source>
</evidence>
<dbReference type="GO" id="GO:0042941">
    <property type="term" value="P:D-alanine transmembrane transport"/>
    <property type="evidence" value="ECO:0007669"/>
    <property type="project" value="TreeGrafter"/>
</dbReference>
<dbReference type="GO" id="GO:0015808">
    <property type="term" value="P:L-alanine transport"/>
    <property type="evidence" value="ECO:0007669"/>
    <property type="project" value="TreeGrafter"/>
</dbReference>
<feature type="transmembrane region" description="Helical" evidence="10">
    <location>
        <begin position="190"/>
        <end position="209"/>
    </location>
</feature>
<evidence type="ECO:0000313" key="11">
    <source>
        <dbReference type="EMBL" id="EHL10637.1"/>
    </source>
</evidence>
<feature type="transmembrane region" description="Helical" evidence="10">
    <location>
        <begin position="63"/>
        <end position="81"/>
    </location>
</feature>
<evidence type="ECO:0000256" key="1">
    <source>
        <dbReference type="ARBA" id="ARBA00004651"/>
    </source>
</evidence>
<dbReference type="GO" id="GO:0005304">
    <property type="term" value="F:L-valine transmembrane transporter activity"/>
    <property type="evidence" value="ECO:0007669"/>
    <property type="project" value="TreeGrafter"/>
</dbReference>
<keyword evidence="5 10" id="KW-0812">Transmembrane</keyword>
<feature type="transmembrane region" description="Helical" evidence="10">
    <location>
        <begin position="265"/>
        <end position="288"/>
    </location>
</feature>
<dbReference type="GO" id="GO:1903806">
    <property type="term" value="P:L-isoleucine import across plasma membrane"/>
    <property type="evidence" value="ECO:0007669"/>
    <property type="project" value="TreeGrafter"/>
</dbReference>
<evidence type="ECO:0000256" key="8">
    <source>
        <dbReference type="ARBA" id="ARBA00023136"/>
    </source>
</evidence>
<comment type="similarity">
    <text evidence="9">Belongs to the binding-protein-dependent transport system permease family. LivHM subfamily.</text>
</comment>
<keyword evidence="4" id="KW-0997">Cell inner membrane</keyword>
<evidence type="ECO:0000313" key="12">
    <source>
        <dbReference type="Proteomes" id="UP000006437"/>
    </source>
</evidence>
<evidence type="ECO:0008006" key="13">
    <source>
        <dbReference type="Google" id="ProtNLM"/>
    </source>
</evidence>
<dbReference type="GO" id="GO:0015190">
    <property type="term" value="F:L-leucine transmembrane transporter activity"/>
    <property type="evidence" value="ECO:0007669"/>
    <property type="project" value="TreeGrafter"/>
</dbReference>
<accession>G9X395</accession>
<feature type="transmembrane region" description="Helical" evidence="10">
    <location>
        <begin position="229"/>
        <end position="253"/>
    </location>
</feature>
<keyword evidence="3" id="KW-1003">Cell membrane</keyword>
<evidence type="ECO:0000256" key="6">
    <source>
        <dbReference type="ARBA" id="ARBA00022970"/>
    </source>
</evidence>
<feature type="transmembrane region" description="Helical" evidence="10">
    <location>
        <begin position="137"/>
        <end position="161"/>
    </location>
</feature>
<comment type="caution">
    <text evidence="11">The sequence shown here is derived from an EMBL/GenBank/DDBJ whole genome shotgun (WGS) entry which is preliminary data.</text>
</comment>
<dbReference type="PANTHER" id="PTHR11795:SF371">
    <property type="entry name" value="HIGH-AFFINITY BRANCHED-CHAIN AMINO ACID TRANSPORT SYSTEM PERMEASE PROTEIN LIVH"/>
    <property type="match status" value="1"/>
</dbReference>
<keyword evidence="6" id="KW-0029">Amino-acid transport</keyword>
<evidence type="ECO:0000256" key="9">
    <source>
        <dbReference type="ARBA" id="ARBA00037998"/>
    </source>
</evidence>
<dbReference type="GO" id="GO:0015188">
    <property type="term" value="F:L-isoleucine transmembrane transporter activity"/>
    <property type="evidence" value="ECO:0007669"/>
    <property type="project" value="TreeGrafter"/>
</dbReference>
<dbReference type="GO" id="GO:0005886">
    <property type="term" value="C:plasma membrane"/>
    <property type="evidence" value="ECO:0007669"/>
    <property type="project" value="UniProtKB-SubCell"/>
</dbReference>
<dbReference type="GO" id="GO:0015192">
    <property type="term" value="F:L-phenylalanine transmembrane transporter activity"/>
    <property type="evidence" value="ECO:0007669"/>
    <property type="project" value="TreeGrafter"/>
</dbReference>
<protein>
    <recommendedName>
        <fullName evidence="13">Branched-chain amino acid ABC transporter, permease protein</fullName>
    </recommendedName>
</protein>
<dbReference type="RefSeq" id="WP_009525087.1">
    <property type="nucleotide sequence ID" value="NZ_JH414549.1"/>
</dbReference>
<dbReference type="PATRIC" id="fig|796937.3.peg.2089"/>
<gene>
    <name evidence="11" type="ORF">HMPREF9629_00852</name>
</gene>
<organism evidence="11 12">
    <name type="scientific">Peptoanaerobacter stomatis</name>
    <dbReference type="NCBI Taxonomy" id="796937"/>
    <lineage>
        <taxon>Bacteria</taxon>
        <taxon>Bacillati</taxon>
        <taxon>Bacillota</taxon>
        <taxon>Clostridia</taxon>
        <taxon>Peptostreptococcales</taxon>
        <taxon>Filifactoraceae</taxon>
        <taxon>Peptoanaerobacter</taxon>
    </lineage>
</organism>
<sequence>MDFIKQLINGLQIGSIYALVSLGYTMVYGIVKLINFAHGDIIMVGAYIAFISLPVLSSMGLPVWLTVVPAIVFCAVTGILIEKIAYRPMRNSARISSLITAIGVSLLLQNAFMLIFSPNPRAFETVFSTTPIQMGELNINISTIITILVSIVLMVSLQLFITKTKAGKGMVAVSEDFSAAQLVGINVDNIISMTFAIGSSLAAVASILYVSSYPQITPTMGSMLGLKAFVAAVLGGIGIIPGAMIGGFIIGIVEALTKAYISTQLADAVVFGILVIVLLFKPAGIFGINKKEKV</sequence>
<dbReference type="Proteomes" id="UP000006437">
    <property type="component" value="Unassembled WGS sequence"/>
</dbReference>
<dbReference type="AlphaFoldDB" id="G9X395"/>
<proteinExistence type="inferred from homology"/>
<evidence type="ECO:0000256" key="7">
    <source>
        <dbReference type="ARBA" id="ARBA00022989"/>
    </source>
</evidence>
<evidence type="ECO:0000256" key="10">
    <source>
        <dbReference type="SAM" id="Phobius"/>
    </source>
</evidence>
<reference evidence="11 12" key="1">
    <citation type="submission" date="2011-08" db="EMBL/GenBank/DDBJ databases">
        <title>The Genome Sequence of Eubacteriaceae bacterium ACC19a.</title>
        <authorList>
            <consortium name="The Broad Institute Genome Sequencing Platform"/>
            <person name="Earl A."/>
            <person name="Ward D."/>
            <person name="Feldgarden M."/>
            <person name="Gevers D."/>
            <person name="Sizova M."/>
            <person name="Hazen A."/>
            <person name="Epstein S."/>
            <person name="Young S.K."/>
            <person name="Zeng Q."/>
            <person name="Gargeya S."/>
            <person name="Fitzgerald M."/>
            <person name="Haas B."/>
            <person name="Abouelleil A."/>
            <person name="Alvarado L."/>
            <person name="Arachchi H.M."/>
            <person name="Berlin A."/>
            <person name="Brown A."/>
            <person name="Chapman S.B."/>
            <person name="Chen Z."/>
            <person name="Dunbar C."/>
            <person name="Freedman E."/>
            <person name="Gearin G."/>
            <person name="Gellesch M."/>
            <person name="Goldberg J."/>
            <person name="Griggs A."/>
            <person name="Gujja S."/>
            <person name="Heiman D."/>
            <person name="Howarth C."/>
            <person name="Larson L."/>
            <person name="Lui A."/>
            <person name="MacDonald P.J.P."/>
            <person name="Montmayeur A."/>
            <person name="Murphy C."/>
            <person name="Neiman D."/>
            <person name="Pearson M."/>
            <person name="Priest M."/>
            <person name="Roberts A."/>
            <person name="Saif S."/>
            <person name="Shea T."/>
            <person name="Shenoy N."/>
            <person name="Sisk P."/>
            <person name="Stolte C."/>
            <person name="Sykes S."/>
            <person name="Wortman J."/>
            <person name="Nusbaum C."/>
            <person name="Birren B."/>
        </authorList>
    </citation>
    <scope>NUCLEOTIDE SEQUENCE [LARGE SCALE GENOMIC DNA]</scope>
    <source>
        <strain evidence="11 12">ACC19a</strain>
    </source>
</reference>
<keyword evidence="8 10" id="KW-0472">Membrane</keyword>
<dbReference type="CDD" id="cd06582">
    <property type="entry name" value="TM_PBP1_LivH_like"/>
    <property type="match status" value="1"/>
</dbReference>
<feature type="transmembrane region" description="Helical" evidence="10">
    <location>
        <begin position="38"/>
        <end position="57"/>
    </location>
</feature>
<name>G9X395_9FIRM</name>
<comment type="subcellular location">
    <subcellularLocation>
        <location evidence="1">Cell membrane</location>
        <topology evidence="1">Multi-pass membrane protein</topology>
    </subcellularLocation>
</comment>
<feature type="transmembrane region" description="Helical" evidence="10">
    <location>
        <begin position="12"/>
        <end position="31"/>
    </location>
</feature>